<dbReference type="AlphaFoldDB" id="A0A1U8A7D0"/>
<evidence type="ECO:0000313" key="2">
    <source>
        <dbReference type="RefSeq" id="XP_010257812.1"/>
    </source>
</evidence>
<keyword evidence="1" id="KW-1185">Reference proteome</keyword>
<name>A0A1U8A7D0_NELNU</name>
<proteinExistence type="predicted"/>
<dbReference type="KEGG" id="nnu:104597789"/>
<dbReference type="OrthoDB" id="21204at2759"/>
<accession>A0A1U8A7D0</accession>
<dbReference type="Proteomes" id="UP000189703">
    <property type="component" value="Unplaced"/>
</dbReference>
<sequence length="135" mass="14643">MNLGFCRSRRNTGDHSPFNSVIVLQGMHGGVEGGGGKRGNFELYYDDGSDSGLHLLPVSMSDFLMGSGFDSLLKQLAQIQINTVGYYEHPLASKVAIESTPTIKTVNNHAVTESHCVVCKQPFELAQVTARTTCH</sequence>
<dbReference type="eggNOG" id="KOG0800">
    <property type="taxonomic scope" value="Eukaryota"/>
</dbReference>
<dbReference type="GeneID" id="104597789"/>
<gene>
    <name evidence="2" type="primary">LOC104597789</name>
</gene>
<evidence type="ECO:0000313" key="1">
    <source>
        <dbReference type="Proteomes" id="UP000189703"/>
    </source>
</evidence>
<dbReference type="OMA" id="YYEHPLA"/>
<reference evidence="2" key="1">
    <citation type="submission" date="2025-08" db="UniProtKB">
        <authorList>
            <consortium name="RefSeq"/>
        </authorList>
    </citation>
    <scope>IDENTIFICATION</scope>
</reference>
<organism evidence="1 2">
    <name type="scientific">Nelumbo nucifera</name>
    <name type="common">Sacred lotus</name>
    <dbReference type="NCBI Taxonomy" id="4432"/>
    <lineage>
        <taxon>Eukaryota</taxon>
        <taxon>Viridiplantae</taxon>
        <taxon>Streptophyta</taxon>
        <taxon>Embryophyta</taxon>
        <taxon>Tracheophyta</taxon>
        <taxon>Spermatophyta</taxon>
        <taxon>Magnoliopsida</taxon>
        <taxon>Proteales</taxon>
        <taxon>Nelumbonaceae</taxon>
        <taxon>Nelumbo</taxon>
    </lineage>
</organism>
<dbReference type="RefSeq" id="XP_010257812.1">
    <property type="nucleotide sequence ID" value="XM_010259510.1"/>
</dbReference>
<protein>
    <submittedName>
        <fullName evidence="2">Probable E3 ubiquitin-protein ligase RHC2A</fullName>
    </submittedName>
</protein>